<dbReference type="InterPro" id="IPR013783">
    <property type="entry name" value="Ig-like_fold"/>
</dbReference>
<keyword evidence="1" id="KW-0812">Transmembrane</keyword>
<gene>
    <name evidence="3" type="primary">LOC115576793</name>
</gene>
<dbReference type="Gene3D" id="2.60.40.10">
    <property type="entry name" value="Immunoglobulins"/>
    <property type="match status" value="1"/>
</dbReference>
<feature type="transmembrane region" description="Helical" evidence="1">
    <location>
        <begin position="184"/>
        <end position="206"/>
    </location>
</feature>
<dbReference type="AlphaFoldDB" id="A0A671WHM5"/>
<reference evidence="3" key="3">
    <citation type="submission" date="2025-09" db="UniProtKB">
        <authorList>
            <consortium name="Ensembl"/>
        </authorList>
    </citation>
    <scope>IDENTIFICATION</scope>
</reference>
<dbReference type="InParanoid" id="A0A671WHM5"/>
<reference evidence="3" key="1">
    <citation type="submission" date="2021-04" db="EMBL/GenBank/DDBJ databases">
        <authorList>
            <consortium name="Wellcome Sanger Institute Data Sharing"/>
        </authorList>
    </citation>
    <scope>NUCLEOTIDE SEQUENCE [LARGE SCALE GENOMIC DNA]</scope>
</reference>
<dbReference type="SUPFAM" id="SSF48726">
    <property type="entry name" value="Immunoglobulin"/>
    <property type="match status" value="1"/>
</dbReference>
<proteinExistence type="predicted"/>
<reference evidence="3" key="2">
    <citation type="submission" date="2025-08" db="UniProtKB">
        <authorList>
            <consortium name="Ensembl"/>
        </authorList>
    </citation>
    <scope>IDENTIFICATION</scope>
</reference>
<sequence length="307" mass="33849">MSARWVFMILACCRLSHADQPHQGSRACYDALKTVCVSAGENVSVPCPKIKERAELVTFNLFQNMEQVYNHTCSPGACTVTKMGLHENTENTSVSFVLSGVNASDHALYRCEMKHAFPPPLITEAGDLILVLVKGNYSSKQNTSNLCARTVQSTESSLCSFLPGHQCNRTPEVTVTAAEQYCGFYWILILALVSLYSIIATVLAIFNCVSYSTRMLEIPSSKYISLTFFGCRKRRDTDSSQRFDDSPRDLTESKRLDTQLGSERVKGGARFESVWSCHVLPMSAWGPPPGSPASSNSPETVAVLDQF</sequence>
<protein>
    <recommendedName>
        <fullName evidence="5">Immunoglobulin subtype domain-containing protein</fullName>
    </recommendedName>
</protein>
<organism evidence="3 4">
    <name type="scientific">Sparus aurata</name>
    <name type="common">Gilthead sea bream</name>
    <dbReference type="NCBI Taxonomy" id="8175"/>
    <lineage>
        <taxon>Eukaryota</taxon>
        <taxon>Metazoa</taxon>
        <taxon>Chordata</taxon>
        <taxon>Craniata</taxon>
        <taxon>Vertebrata</taxon>
        <taxon>Euteleostomi</taxon>
        <taxon>Actinopterygii</taxon>
        <taxon>Neopterygii</taxon>
        <taxon>Teleostei</taxon>
        <taxon>Neoteleostei</taxon>
        <taxon>Acanthomorphata</taxon>
        <taxon>Eupercaria</taxon>
        <taxon>Spariformes</taxon>
        <taxon>Sparidae</taxon>
        <taxon>Sparus</taxon>
    </lineage>
</organism>
<keyword evidence="1" id="KW-1133">Transmembrane helix</keyword>
<feature type="signal peptide" evidence="2">
    <location>
        <begin position="1"/>
        <end position="18"/>
    </location>
</feature>
<dbReference type="Ensembl" id="ENSSAUT00010039513.1">
    <property type="protein sequence ID" value="ENSSAUP00010037507.1"/>
    <property type="gene ID" value="ENSSAUG00010015850.1"/>
</dbReference>
<keyword evidence="4" id="KW-1185">Reference proteome</keyword>
<keyword evidence="2" id="KW-0732">Signal</keyword>
<evidence type="ECO:0000313" key="4">
    <source>
        <dbReference type="Proteomes" id="UP000472265"/>
    </source>
</evidence>
<dbReference type="GeneTree" id="ENSGT00990000203779"/>
<evidence type="ECO:0000313" key="3">
    <source>
        <dbReference type="Ensembl" id="ENSSAUP00010037507.1"/>
    </source>
</evidence>
<evidence type="ECO:0008006" key="5">
    <source>
        <dbReference type="Google" id="ProtNLM"/>
    </source>
</evidence>
<evidence type="ECO:0000256" key="2">
    <source>
        <dbReference type="SAM" id="SignalP"/>
    </source>
</evidence>
<feature type="chain" id="PRO_5025460435" description="Immunoglobulin subtype domain-containing protein" evidence="2">
    <location>
        <begin position="19"/>
        <end position="307"/>
    </location>
</feature>
<dbReference type="Proteomes" id="UP000472265">
    <property type="component" value="Chromosome 24"/>
</dbReference>
<keyword evidence="1" id="KW-0472">Membrane</keyword>
<evidence type="ECO:0000256" key="1">
    <source>
        <dbReference type="SAM" id="Phobius"/>
    </source>
</evidence>
<name>A0A671WHM5_SPAAU</name>
<dbReference type="InterPro" id="IPR036179">
    <property type="entry name" value="Ig-like_dom_sf"/>
</dbReference>
<accession>A0A671WHM5</accession>